<evidence type="ECO:0000256" key="3">
    <source>
        <dbReference type="ARBA" id="ARBA00022741"/>
    </source>
</evidence>
<dbReference type="GO" id="GO:0006312">
    <property type="term" value="P:mitotic recombination"/>
    <property type="evidence" value="ECO:0007669"/>
    <property type="project" value="TreeGrafter"/>
</dbReference>
<dbReference type="GO" id="GO:0140664">
    <property type="term" value="F:ATP-dependent DNA damage sensor activity"/>
    <property type="evidence" value="ECO:0007669"/>
    <property type="project" value="InterPro"/>
</dbReference>
<evidence type="ECO:0000256" key="7">
    <source>
        <dbReference type="ARBA" id="ARBA00023204"/>
    </source>
</evidence>
<evidence type="ECO:0000256" key="8">
    <source>
        <dbReference type="ARBA" id="ARBA00073774"/>
    </source>
</evidence>
<sequence>SLKSYENSQNSSDTNLNKRTKSIYTPLELQFIEMKKKYKDAVLCVECGYKYRFFGEDAEIAAKELNIYCHLDHNFMTASIPSHRLFVHVRRLVAKGHKVGVIKQMETAALKAAGENKSSLFSRKLTALYTKSTLIGEDILLLLHVNPLLKLDDSVDVEGVTADVPDNYLLCICENGDNLKGRKKGDIVTGIMAIQPTTGEVIFDSFRDCASRSELESRVLRLQPVEIILPSRLSDQSEKLIHSITSM</sequence>
<dbReference type="GO" id="GO:0005634">
    <property type="term" value="C:nucleus"/>
    <property type="evidence" value="ECO:0007669"/>
    <property type="project" value="TreeGrafter"/>
</dbReference>
<keyword evidence="6" id="KW-0238">DNA-binding</keyword>
<dbReference type="GO" id="GO:0016447">
    <property type="term" value="P:somatic recombination of immunoglobulin gene segments"/>
    <property type="evidence" value="ECO:0007669"/>
    <property type="project" value="TreeGrafter"/>
</dbReference>
<keyword evidence="4" id="KW-0227">DNA damage</keyword>
<name>A0A7K8CXC5_9CORV</name>
<feature type="non-terminal residue" evidence="11">
    <location>
        <position position="1"/>
    </location>
</feature>
<dbReference type="InterPro" id="IPR007860">
    <property type="entry name" value="DNA_mmatch_repair_MutS_con_dom"/>
</dbReference>
<dbReference type="InterPro" id="IPR045076">
    <property type="entry name" value="MutS"/>
</dbReference>
<feature type="domain" description="DNA mismatch repair protein MutS connector" evidence="10">
    <location>
        <begin position="167"/>
        <end position="239"/>
    </location>
</feature>
<dbReference type="PANTHER" id="PTHR11361">
    <property type="entry name" value="DNA MISMATCH REPAIR PROTEIN MUTS FAMILY MEMBER"/>
    <property type="match status" value="1"/>
</dbReference>
<dbReference type="Pfam" id="PF05188">
    <property type="entry name" value="MutS_II"/>
    <property type="match status" value="1"/>
</dbReference>
<dbReference type="FunFam" id="3.40.1170.10:FF:000004">
    <property type="entry name" value="DNA mismatch repair protein"/>
    <property type="match status" value="1"/>
</dbReference>
<dbReference type="Gene3D" id="3.30.420.110">
    <property type="entry name" value="MutS, connector domain"/>
    <property type="match status" value="1"/>
</dbReference>
<dbReference type="InterPro" id="IPR007695">
    <property type="entry name" value="DNA_mismatch_repair_MutS-lik_N"/>
</dbReference>
<comment type="caution">
    <text evidence="11">The sequence shown here is derived from an EMBL/GenBank/DDBJ whole genome shotgun (WGS) entry which is preliminary data.</text>
</comment>
<keyword evidence="3" id="KW-0547">Nucleotide-binding</keyword>
<feature type="domain" description="DNA mismatch repair protein MutS-like N-terminal" evidence="9">
    <location>
        <begin position="25"/>
        <end position="136"/>
    </location>
</feature>
<organism evidence="11 12">
    <name type="scientific">Eulacestoma nigropectus</name>
    <name type="common">wattled ploughbill</name>
    <dbReference type="NCBI Taxonomy" id="461239"/>
    <lineage>
        <taxon>Eukaryota</taxon>
        <taxon>Metazoa</taxon>
        <taxon>Chordata</taxon>
        <taxon>Craniata</taxon>
        <taxon>Vertebrata</taxon>
        <taxon>Euteleostomi</taxon>
        <taxon>Archelosauria</taxon>
        <taxon>Archosauria</taxon>
        <taxon>Dinosauria</taxon>
        <taxon>Saurischia</taxon>
        <taxon>Theropoda</taxon>
        <taxon>Coelurosauria</taxon>
        <taxon>Aves</taxon>
        <taxon>Neognathae</taxon>
        <taxon>Neoaves</taxon>
        <taxon>Telluraves</taxon>
        <taxon>Australaves</taxon>
        <taxon>Passeriformes</taxon>
        <taxon>Corvoidea</taxon>
        <taxon>Pachycephalidae</taxon>
        <taxon>Eulacestoma</taxon>
    </lineage>
</organism>
<reference evidence="11 12" key="1">
    <citation type="submission" date="2019-09" db="EMBL/GenBank/DDBJ databases">
        <title>Bird 10,000 Genomes (B10K) Project - Family phase.</title>
        <authorList>
            <person name="Zhang G."/>
        </authorList>
    </citation>
    <scope>NUCLEOTIDE SEQUENCE [LARGE SCALE GENOMIC DNA]</scope>
    <source>
        <strain evidence="11">B10K-DU-029-39</strain>
        <tissue evidence="11">Heart or muscle</tissue>
    </source>
</reference>
<dbReference type="Proteomes" id="UP000540150">
    <property type="component" value="Unassembled WGS sequence"/>
</dbReference>
<proteinExistence type="inferred from homology"/>
<accession>A0A7K8CXC5</accession>
<keyword evidence="12" id="KW-1185">Reference proteome</keyword>
<evidence type="ECO:0000256" key="6">
    <source>
        <dbReference type="ARBA" id="ARBA00023125"/>
    </source>
</evidence>
<dbReference type="OrthoDB" id="121051at2759"/>
<evidence type="ECO:0000256" key="2">
    <source>
        <dbReference type="ARBA" id="ARBA00022151"/>
    </source>
</evidence>
<dbReference type="InterPro" id="IPR016151">
    <property type="entry name" value="DNA_mismatch_repair_MutS_N"/>
</dbReference>
<gene>
    <name evidence="11" type="primary">Msh3_0</name>
    <name evidence="11" type="ORF">EULNIG_R05503</name>
</gene>
<evidence type="ECO:0000259" key="10">
    <source>
        <dbReference type="Pfam" id="PF05188"/>
    </source>
</evidence>
<dbReference type="Pfam" id="PF01624">
    <property type="entry name" value="MutS_I"/>
    <property type="match status" value="1"/>
</dbReference>
<evidence type="ECO:0000313" key="11">
    <source>
        <dbReference type="EMBL" id="NXB31009.1"/>
    </source>
</evidence>
<dbReference type="SUPFAM" id="SSF55271">
    <property type="entry name" value="DNA repair protein MutS, domain I"/>
    <property type="match status" value="1"/>
</dbReference>
<dbReference type="GO" id="GO:0005524">
    <property type="term" value="F:ATP binding"/>
    <property type="evidence" value="ECO:0007669"/>
    <property type="project" value="UniProtKB-KW"/>
</dbReference>
<keyword evidence="7" id="KW-0234">DNA repair</keyword>
<feature type="non-terminal residue" evidence="11">
    <location>
        <position position="247"/>
    </location>
</feature>
<dbReference type="GO" id="GO:0006298">
    <property type="term" value="P:mismatch repair"/>
    <property type="evidence" value="ECO:0007669"/>
    <property type="project" value="InterPro"/>
</dbReference>
<evidence type="ECO:0000259" key="9">
    <source>
        <dbReference type="Pfam" id="PF01624"/>
    </source>
</evidence>
<dbReference type="SUPFAM" id="SSF53150">
    <property type="entry name" value="DNA repair protein MutS, domain II"/>
    <property type="match status" value="1"/>
</dbReference>
<evidence type="ECO:0000256" key="5">
    <source>
        <dbReference type="ARBA" id="ARBA00022840"/>
    </source>
</evidence>
<evidence type="ECO:0000256" key="4">
    <source>
        <dbReference type="ARBA" id="ARBA00022763"/>
    </source>
</evidence>
<evidence type="ECO:0000313" key="12">
    <source>
        <dbReference type="Proteomes" id="UP000540150"/>
    </source>
</evidence>
<dbReference type="PANTHER" id="PTHR11361:SF122">
    <property type="entry name" value="DNA MISMATCH REPAIR PROTEIN MSH3"/>
    <property type="match status" value="1"/>
</dbReference>
<protein>
    <recommendedName>
        <fullName evidence="2 8">DNA mismatch repair protein MSH3</fullName>
    </recommendedName>
    <alternativeName>
        <fullName evidence="2 8">DNA mismatch repair protein MSH3</fullName>
    </alternativeName>
</protein>
<dbReference type="GO" id="GO:0030983">
    <property type="term" value="F:mismatched DNA binding"/>
    <property type="evidence" value="ECO:0007669"/>
    <property type="project" value="InterPro"/>
</dbReference>
<keyword evidence="5" id="KW-0067">ATP-binding</keyword>
<dbReference type="Gene3D" id="3.40.1170.10">
    <property type="entry name" value="DNA repair protein MutS, domain I"/>
    <property type="match status" value="1"/>
</dbReference>
<dbReference type="AlphaFoldDB" id="A0A7K8CXC5"/>
<evidence type="ECO:0000256" key="1">
    <source>
        <dbReference type="ARBA" id="ARBA00007094"/>
    </source>
</evidence>
<comment type="similarity">
    <text evidence="1">Belongs to the DNA mismatch repair MutS family. MSH3 subfamily.</text>
</comment>
<dbReference type="EMBL" id="VZTE01001756">
    <property type="protein sequence ID" value="NXB31009.1"/>
    <property type="molecule type" value="Genomic_DNA"/>
</dbReference>
<dbReference type="InterPro" id="IPR036678">
    <property type="entry name" value="MutS_con_dom_sf"/>
</dbReference>